<comment type="catalytic activity">
    <reaction evidence="3 6">
        <text>an N-terminal (5-L-glutamyl)-[peptide] + an alpha-amino acid = 5-L-glutamyl amino acid + an N-terminal L-alpha-aminoacyl-[peptide]</text>
        <dbReference type="Rhea" id="RHEA:23904"/>
        <dbReference type="Rhea" id="RHEA-COMP:9780"/>
        <dbReference type="Rhea" id="RHEA-COMP:9795"/>
        <dbReference type="ChEBI" id="CHEBI:77644"/>
        <dbReference type="ChEBI" id="CHEBI:78597"/>
        <dbReference type="ChEBI" id="CHEBI:78599"/>
        <dbReference type="ChEBI" id="CHEBI:78608"/>
        <dbReference type="EC" id="2.3.2.2"/>
    </reaction>
</comment>
<dbReference type="EC" id="3.4.19.13" evidence="6"/>
<evidence type="ECO:0000313" key="8">
    <source>
        <dbReference type="Proteomes" id="UP000036958"/>
    </source>
</evidence>
<dbReference type="EC" id="2.3.2.2" evidence="6"/>
<dbReference type="GO" id="GO:0006751">
    <property type="term" value="P:glutathione catabolic process"/>
    <property type="evidence" value="ECO:0007669"/>
    <property type="project" value="UniProtKB-UniRule"/>
</dbReference>
<dbReference type="InterPro" id="IPR029055">
    <property type="entry name" value="Ntn_hydrolases_N"/>
</dbReference>
<feature type="active site" description="Nucleophile" evidence="4">
    <location>
        <position position="372"/>
    </location>
</feature>
<keyword evidence="6" id="KW-0012">Acyltransferase</keyword>
<sequence length="562" mass="62536">MYKFVLFVNFFAIHYSLIAQDRITGLDFATRSEVIAQNGMACTSQPLATQVALDILKSGGNAIDAAIAANAVLGLVEPTGNGIGGDLFAIVWEAKTQKLYGLNASGRSPYNLTLNYFKENGYDKIPALGPLPVSVPGCVDGWFELSQKFGSLPMSDILAPAIQYARQGFPLTELIAYYWKQNAEILKDYPGFAEVYLPNRHAPAKGEVFKNPYLANTLERIAKQGRKVFYRGEIAREIVEYVQTQGGFLSMQDFEDHRSEWIEPISTNYRGYDVWELPPNGQGTAVLQMLNVLEQYDISAMGFGSPEYMHLFIEAKKLAFEDRAKYYADPEFNRLPVEQLISKKYARERSKLIDPEKASRSFPAGELEQGNTIYLTTADKEGNMVSLIQSNYRGMGSGMTPGNLGFVLQDRGELFALEEGHFNVYEPHKRPFHTIIPAFITKDGEPYISFGLMGGAMQPQGHVQVVCNLIDFGMNLQEAGDAPRIRHEGSSQPTGEKMTNGGTVFLESGFDYQTIRNLMEKGHQIQLSKGAYGGYQAIQWDKKNKVFFGASESRKDGQAAGY</sequence>
<dbReference type="Pfam" id="PF01019">
    <property type="entry name" value="G_glu_transpept"/>
    <property type="match status" value="1"/>
</dbReference>
<dbReference type="InterPro" id="IPR052896">
    <property type="entry name" value="GGT-like_enzyme"/>
</dbReference>
<keyword evidence="6" id="KW-0317">Glutathione biosynthesis</keyword>
<dbReference type="PANTHER" id="PTHR43881:SF1">
    <property type="entry name" value="GAMMA-GLUTAMYLTRANSPEPTIDASE (AFU_ORTHOLOGUE AFUA_4G13580)"/>
    <property type="match status" value="1"/>
</dbReference>
<evidence type="ECO:0000256" key="4">
    <source>
        <dbReference type="PIRSR" id="PIRSR600101-1"/>
    </source>
</evidence>
<protein>
    <recommendedName>
        <fullName evidence="6">Glutathione hydrolase proenzyme</fullName>
        <ecNumber evidence="6">2.3.2.2</ecNumber>
        <ecNumber evidence="6">3.4.19.13</ecNumber>
    </recommendedName>
    <component>
        <recommendedName>
            <fullName evidence="6">Glutathione hydrolase large chain</fullName>
        </recommendedName>
    </component>
    <component>
        <recommendedName>
            <fullName evidence="6">Glutathione hydrolase small chain</fullName>
        </recommendedName>
    </component>
</protein>
<comment type="caution">
    <text evidence="7">The sequence shown here is derived from an EMBL/GenBank/DDBJ whole genome shotgun (WGS) entry which is preliminary data.</text>
</comment>
<comment type="pathway">
    <text evidence="6">Sulfur metabolism; glutathione metabolism.</text>
</comment>
<keyword evidence="6" id="KW-0378">Hydrolase</keyword>
<organism evidence="7 8">
    <name type="scientific">Sunxiuqinia dokdonensis</name>
    <dbReference type="NCBI Taxonomy" id="1409788"/>
    <lineage>
        <taxon>Bacteria</taxon>
        <taxon>Pseudomonadati</taxon>
        <taxon>Bacteroidota</taxon>
        <taxon>Bacteroidia</taxon>
        <taxon>Marinilabiliales</taxon>
        <taxon>Prolixibacteraceae</taxon>
        <taxon>Sunxiuqinia</taxon>
    </lineage>
</organism>
<comment type="catalytic activity">
    <reaction evidence="2 6">
        <text>glutathione + H2O = L-cysteinylglycine + L-glutamate</text>
        <dbReference type="Rhea" id="RHEA:28807"/>
        <dbReference type="ChEBI" id="CHEBI:15377"/>
        <dbReference type="ChEBI" id="CHEBI:29985"/>
        <dbReference type="ChEBI" id="CHEBI:57925"/>
        <dbReference type="ChEBI" id="CHEBI:61694"/>
        <dbReference type="EC" id="3.4.19.13"/>
    </reaction>
</comment>
<evidence type="ECO:0000256" key="5">
    <source>
        <dbReference type="PIRSR" id="PIRSR600101-2"/>
    </source>
</evidence>
<keyword evidence="6" id="KW-0808">Transferase</keyword>
<dbReference type="AlphaFoldDB" id="A0A0L8VAE9"/>
<dbReference type="PATRIC" id="fig|1409788.3.peg.1819"/>
<proteinExistence type="inferred from homology"/>
<dbReference type="PANTHER" id="PTHR43881">
    <property type="entry name" value="GAMMA-GLUTAMYLTRANSPEPTIDASE (AFU_ORTHOLOGUE AFUA_4G13580)"/>
    <property type="match status" value="1"/>
</dbReference>
<dbReference type="SUPFAM" id="SSF56235">
    <property type="entry name" value="N-terminal nucleophile aminohydrolases (Ntn hydrolases)"/>
    <property type="match status" value="1"/>
</dbReference>
<evidence type="ECO:0000256" key="6">
    <source>
        <dbReference type="RuleBase" id="RU368036"/>
    </source>
</evidence>
<evidence type="ECO:0000256" key="3">
    <source>
        <dbReference type="ARBA" id="ARBA00047417"/>
    </source>
</evidence>
<dbReference type="NCBIfam" id="TIGR00066">
    <property type="entry name" value="g_glut_trans"/>
    <property type="match status" value="1"/>
</dbReference>
<accession>A0A0L8VAE9</accession>
<name>A0A0L8VAE9_9BACT</name>
<evidence type="ECO:0000256" key="1">
    <source>
        <dbReference type="ARBA" id="ARBA00001049"/>
    </source>
</evidence>
<comment type="PTM">
    <text evidence="6">Cleaved by autocatalysis into a large and a small subunit.</text>
</comment>
<dbReference type="OrthoDB" id="9781342at2"/>
<dbReference type="GO" id="GO:0006750">
    <property type="term" value="P:glutathione biosynthetic process"/>
    <property type="evidence" value="ECO:0007669"/>
    <property type="project" value="UniProtKB-KW"/>
</dbReference>
<dbReference type="Gene3D" id="3.60.20.40">
    <property type="match status" value="1"/>
</dbReference>
<keyword evidence="6" id="KW-0865">Zymogen</keyword>
<dbReference type="Proteomes" id="UP000036958">
    <property type="component" value="Unassembled WGS sequence"/>
</dbReference>
<dbReference type="InterPro" id="IPR043137">
    <property type="entry name" value="GGT_ssub_C"/>
</dbReference>
<gene>
    <name evidence="7" type="ORF">NC99_17520</name>
</gene>
<dbReference type="RefSeq" id="WP_053181968.1">
    <property type="nucleotide sequence ID" value="NZ_LGIA01000136.1"/>
</dbReference>
<dbReference type="InterPro" id="IPR043138">
    <property type="entry name" value="GGT_lsub"/>
</dbReference>
<reference evidence="8" key="1">
    <citation type="submission" date="2015-07" db="EMBL/GenBank/DDBJ databases">
        <title>Genome sequencing of Sunxiuqinia dokdonensis strain SK.</title>
        <authorList>
            <person name="Ahn S."/>
            <person name="Kim B.-C."/>
        </authorList>
    </citation>
    <scope>NUCLEOTIDE SEQUENCE [LARGE SCALE GENOMIC DNA]</scope>
    <source>
        <strain evidence="8">SK</strain>
    </source>
</reference>
<dbReference type="UniPathway" id="UPA00204"/>
<evidence type="ECO:0000313" key="7">
    <source>
        <dbReference type="EMBL" id="KOH45424.1"/>
    </source>
</evidence>
<dbReference type="STRING" id="1409788.NC99_17520"/>
<dbReference type="GO" id="GO:0036374">
    <property type="term" value="F:glutathione hydrolase activity"/>
    <property type="evidence" value="ECO:0007669"/>
    <property type="project" value="UniProtKB-UniRule"/>
</dbReference>
<dbReference type="PRINTS" id="PR01210">
    <property type="entry name" value="GGTRANSPTASE"/>
</dbReference>
<feature type="binding site" evidence="5">
    <location>
        <position position="455"/>
    </location>
    <ligand>
        <name>L-glutamate</name>
        <dbReference type="ChEBI" id="CHEBI:29985"/>
    </ligand>
</feature>
<dbReference type="GO" id="GO:0103068">
    <property type="term" value="F:leukotriene C4 gamma-glutamyl transferase activity"/>
    <property type="evidence" value="ECO:0007669"/>
    <property type="project" value="UniProtKB-EC"/>
</dbReference>
<dbReference type="EMBL" id="LGIA01000136">
    <property type="protein sequence ID" value="KOH45424.1"/>
    <property type="molecule type" value="Genomic_DNA"/>
</dbReference>
<dbReference type="InterPro" id="IPR000101">
    <property type="entry name" value="GGT_peptidase"/>
</dbReference>
<comment type="similarity">
    <text evidence="6">Belongs to the gamma-glutamyltransferase family.</text>
</comment>
<comment type="subunit">
    <text evidence="6">This enzyme consists of two polypeptide chains, which are synthesized in precursor form from a single polypeptide.</text>
</comment>
<comment type="catalytic activity">
    <reaction evidence="1 6">
        <text>an S-substituted glutathione + H2O = an S-substituted L-cysteinylglycine + L-glutamate</text>
        <dbReference type="Rhea" id="RHEA:59468"/>
        <dbReference type="ChEBI" id="CHEBI:15377"/>
        <dbReference type="ChEBI" id="CHEBI:29985"/>
        <dbReference type="ChEBI" id="CHEBI:90779"/>
        <dbReference type="ChEBI" id="CHEBI:143103"/>
        <dbReference type="EC" id="3.4.19.13"/>
    </reaction>
</comment>
<evidence type="ECO:0000256" key="2">
    <source>
        <dbReference type="ARBA" id="ARBA00001089"/>
    </source>
</evidence>
<dbReference type="Gene3D" id="1.10.246.130">
    <property type="match status" value="1"/>
</dbReference>
<keyword evidence="8" id="KW-1185">Reference proteome</keyword>